<proteinExistence type="predicted"/>
<accession>A0ABR3GMB4</accession>
<keyword evidence="2" id="KW-1185">Reference proteome</keyword>
<evidence type="ECO:0000313" key="2">
    <source>
        <dbReference type="Proteomes" id="UP001447188"/>
    </source>
</evidence>
<comment type="caution">
    <text evidence="1">The sequence shown here is derived from an EMBL/GenBank/DDBJ whole genome shotgun (WGS) entry which is preliminary data.</text>
</comment>
<protein>
    <submittedName>
        <fullName evidence="1">Uncharacterized protein</fullName>
    </submittedName>
</protein>
<dbReference type="Proteomes" id="UP001447188">
    <property type="component" value="Unassembled WGS sequence"/>
</dbReference>
<evidence type="ECO:0000313" key="1">
    <source>
        <dbReference type="EMBL" id="KAL0636955.1"/>
    </source>
</evidence>
<dbReference type="EMBL" id="JBBBZM010000041">
    <property type="protein sequence ID" value="KAL0636955.1"/>
    <property type="molecule type" value="Genomic_DNA"/>
</dbReference>
<organism evidence="1 2">
    <name type="scientific">Discina gigas</name>
    <dbReference type="NCBI Taxonomy" id="1032678"/>
    <lineage>
        <taxon>Eukaryota</taxon>
        <taxon>Fungi</taxon>
        <taxon>Dikarya</taxon>
        <taxon>Ascomycota</taxon>
        <taxon>Pezizomycotina</taxon>
        <taxon>Pezizomycetes</taxon>
        <taxon>Pezizales</taxon>
        <taxon>Discinaceae</taxon>
        <taxon>Discina</taxon>
    </lineage>
</organism>
<name>A0ABR3GMB4_9PEZI</name>
<gene>
    <name evidence="1" type="ORF">Q9L58_004058</name>
</gene>
<sequence length="251" mass="28296">MYLPNDEDDDEILLDAMNHTTNLPLALRTVRNITVSVPQSIYGLAPPILLSLLRLPQINSLKTGLVQEIEDSFPVLHHSTSTVTKLEIEFPCSYTTLLHMLQMPKALTHLSYRRSSLEMDLTPEMLGSALKPVRSSLEHLDIDFEDSLDEDMDPPHARISSLRLWPALRSLKCPLTLLLGSGLPENSLRLVEDEEMVRQVVELLHGKSFVAPALQVLTISSVWRLKPQDVEKLKAVREAVVVKVVMESMEY</sequence>
<reference evidence="1 2" key="1">
    <citation type="submission" date="2024-02" db="EMBL/GenBank/DDBJ databases">
        <title>Discinaceae phylogenomics.</title>
        <authorList>
            <person name="Dirks A.C."/>
            <person name="James T.Y."/>
        </authorList>
    </citation>
    <scope>NUCLEOTIDE SEQUENCE [LARGE SCALE GENOMIC DNA]</scope>
    <source>
        <strain evidence="1 2">ACD0624</strain>
    </source>
</reference>